<evidence type="ECO:0000313" key="2">
    <source>
        <dbReference type="Proteomes" id="UP000226269"/>
    </source>
</evidence>
<name>W5RAS5_9CAUD</name>
<dbReference type="EMBL" id="KF021268">
    <property type="protein sequence ID" value="AGR48254.1"/>
    <property type="molecule type" value="Genomic_DNA"/>
</dbReference>
<sequence>MKVIDVKERSYGMVDIKKILEEYDRLRENPRTDKVMQAEEIIINLLTECLHIVVTKVENRDFNVVNGFVQVETDDDFAYHIIKNVDDYMSTYNIDIEDLRLKDGYIVAQVKDLDEFKEYNLVGADRVAILSVRFKEPHIIGNVSSIYINSIKNSTSVILVD</sequence>
<protein>
    <submittedName>
        <fullName evidence="1">Uncharacterized protein</fullName>
    </submittedName>
</protein>
<proteinExistence type="predicted"/>
<organism evidence="1 2">
    <name type="scientific">Staphylococcus phage phiIBB-SEP1</name>
    <dbReference type="NCBI Taxonomy" id="1340769"/>
    <lineage>
        <taxon>Viruses</taxon>
        <taxon>Duplodnaviria</taxon>
        <taxon>Heunggongvirae</taxon>
        <taxon>Uroviricota</taxon>
        <taxon>Caudoviricetes</taxon>
        <taxon>Herelleviridae</taxon>
        <taxon>Twortvirinae</taxon>
        <taxon>Sepunavirus</taxon>
        <taxon>Sepunavirus SEP1</taxon>
    </lineage>
</organism>
<gene>
    <name evidence="1" type="ORF">SEP1_128</name>
</gene>
<reference evidence="1 2" key="1">
    <citation type="journal article" date="2014" name="J. Gen. Virol.">
        <title>Isolation and characterization of a new Staphylococcus epidermidis broad-spectrum bacteriophage.</title>
        <authorList>
            <person name="Melo L.D."/>
            <person name="Sillankorva S."/>
            <person name="Ackermann H.W."/>
            <person name="Kropinski A.M."/>
            <person name="Azeredo J."/>
            <person name="Cerca N."/>
        </authorList>
    </citation>
    <scope>NUCLEOTIDE SEQUENCE [LARGE SCALE GENOMIC DNA]</scope>
</reference>
<evidence type="ECO:0000313" key="1">
    <source>
        <dbReference type="EMBL" id="AGR48254.1"/>
    </source>
</evidence>
<keyword evidence="2" id="KW-1185">Reference proteome</keyword>
<accession>W5RAS5</accession>
<dbReference type="Proteomes" id="UP000226269">
    <property type="component" value="Segment"/>
</dbReference>